<evidence type="ECO:0000313" key="2">
    <source>
        <dbReference type="Proteomes" id="UP001608902"/>
    </source>
</evidence>
<dbReference type="AlphaFoldDB" id="A0ABD6EB70"/>
<proteinExistence type="predicted"/>
<comment type="caution">
    <text evidence="1">The sequence shown here is derived from an EMBL/GenBank/DDBJ whole genome shotgun (WGS) entry which is preliminary data.</text>
</comment>
<evidence type="ECO:0000313" key="1">
    <source>
        <dbReference type="EMBL" id="MFH4974584.1"/>
    </source>
</evidence>
<dbReference type="Proteomes" id="UP001608902">
    <property type="component" value="Unassembled WGS sequence"/>
</dbReference>
<gene>
    <name evidence="1" type="ORF">AB6A40_001293</name>
</gene>
<name>A0ABD6EB70_9BILA</name>
<reference evidence="1 2" key="1">
    <citation type="submission" date="2024-08" db="EMBL/GenBank/DDBJ databases">
        <title>Gnathostoma spinigerum genome.</title>
        <authorList>
            <person name="Gonzalez-Bertolin B."/>
            <person name="Monzon S."/>
            <person name="Zaballos A."/>
            <person name="Jimenez P."/>
            <person name="Dekumyoy P."/>
            <person name="Varona S."/>
            <person name="Cuesta I."/>
            <person name="Sumanam S."/>
            <person name="Adisakwattana P."/>
            <person name="Gasser R.B."/>
            <person name="Hernandez-Gonzalez A."/>
            <person name="Young N.D."/>
            <person name="Perteguer M.J."/>
        </authorList>
    </citation>
    <scope>NUCLEOTIDE SEQUENCE [LARGE SCALE GENOMIC DNA]</scope>
    <source>
        <strain evidence="1">AL3</strain>
        <tissue evidence="1">Liver</tissue>
    </source>
</reference>
<protein>
    <submittedName>
        <fullName evidence="1">Uncharacterized protein</fullName>
    </submittedName>
</protein>
<dbReference type="EMBL" id="JBGFUD010000466">
    <property type="protein sequence ID" value="MFH4974584.1"/>
    <property type="molecule type" value="Genomic_DNA"/>
</dbReference>
<sequence>MALTSARSERLSPPSATADGLYLHYDECFCDKQPERFHYLSRRERSPSDSDSRYLSSRIYWQCSMSTRITSGHADLDGTEVCNITLRLELAALVEETGFAWKQISQA</sequence>
<organism evidence="1 2">
    <name type="scientific">Gnathostoma spinigerum</name>
    <dbReference type="NCBI Taxonomy" id="75299"/>
    <lineage>
        <taxon>Eukaryota</taxon>
        <taxon>Metazoa</taxon>
        <taxon>Ecdysozoa</taxon>
        <taxon>Nematoda</taxon>
        <taxon>Chromadorea</taxon>
        <taxon>Rhabditida</taxon>
        <taxon>Spirurina</taxon>
        <taxon>Gnathostomatomorpha</taxon>
        <taxon>Gnathostomatoidea</taxon>
        <taxon>Gnathostomatidae</taxon>
        <taxon>Gnathostoma</taxon>
    </lineage>
</organism>
<keyword evidence="2" id="KW-1185">Reference proteome</keyword>
<accession>A0ABD6EB70</accession>